<evidence type="ECO:0000259" key="3">
    <source>
        <dbReference type="Pfam" id="PF02517"/>
    </source>
</evidence>
<evidence type="ECO:0000256" key="2">
    <source>
        <dbReference type="SAM" id="Phobius"/>
    </source>
</evidence>
<feature type="region of interest" description="Disordered" evidence="1">
    <location>
        <begin position="1"/>
        <end position="98"/>
    </location>
</feature>
<feature type="transmembrane region" description="Helical" evidence="2">
    <location>
        <begin position="363"/>
        <end position="382"/>
    </location>
</feature>
<dbReference type="EMBL" id="JACJII010000001">
    <property type="protein sequence ID" value="MBA9003879.1"/>
    <property type="molecule type" value="Genomic_DNA"/>
</dbReference>
<organism evidence="4 5">
    <name type="scientific">Thermomonospora cellulosilytica</name>
    <dbReference type="NCBI Taxonomy" id="1411118"/>
    <lineage>
        <taxon>Bacteria</taxon>
        <taxon>Bacillati</taxon>
        <taxon>Actinomycetota</taxon>
        <taxon>Actinomycetes</taxon>
        <taxon>Streptosporangiales</taxon>
        <taxon>Thermomonosporaceae</taxon>
        <taxon>Thermomonospora</taxon>
    </lineage>
</organism>
<accession>A0A7W3MXS3</accession>
<name>A0A7W3MXS3_9ACTN</name>
<keyword evidence="4" id="KW-0378">Hydrolase</keyword>
<dbReference type="GO" id="GO:0004175">
    <property type="term" value="F:endopeptidase activity"/>
    <property type="evidence" value="ECO:0007669"/>
    <property type="project" value="UniProtKB-ARBA"/>
</dbReference>
<dbReference type="InterPro" id="IPR003675">
    <property type="entry name" value="Rce1/LyrA-like_dom"/>
</dbReference>
<dbReference type="GO" id="GO:0006508">
    <property type="term" value="P:proteolysis"/>
    <property type="evidence" value="ECO:0007669"/>
    <property type="project" value="UniProtKB-KW"/>
</dbReference>
<proteinExistence type="predicted"/>
<reference evidence="4 5" key="1">
    <citation type="submission" date="2020-08" db="EMBL/GenBank/DDBJ databases">
        <title>Sequencing the genomes of 1000 actinobacteria strains.</title>
        <authorList>
            <person name="Klenk H.-P."/>
        </authorList>
    </citation>
    <scope>NUCLEOTIDE SEQUENCE [LARGE SCALE GENOMIC DNA]</scope>
    <source>
        <strain evidence="4 5">DSM 45823</strain>
    </source>
</reference>
<gene>
    <name evidence="4" type="ORF">HNR21_002761</name>
</gene>
<feature type="domain" description="CAAX prenyl protease 2/Lysostaphin resistance protein A-like" evidence="3">
    <location>
        <begin position="268"/>
        <end position="374"/>
    </location>
</feature>
<comment type="caution">
    <text evidence="4">The sequence shown here is derived from an EMBL/GenBank/DDBJ whole genome shotgun (WGS) entry which is preliminary data.</text>
</comment>
<keyword evidence="5" id="KW-1185">Reference proteome</keyword>
<dbReference type="Proteomes" id="UP000539313">
    <property type="component" value="Unassembled WGS sequence"/>
</dbReference>
<feature type="transmembrane region" description="Helical" evidence="2">
    <location>
        <begin position="127"/>
        <end position="155"/>
    </location>
</feature>
<feature type="transmembrane region" description="Helical" evidence="2">
    <location>
        <begin position="223"/>
        <end position="248"/>
    </location>
</feature>
<keyword evidence="2" id="KW-1133">Transmembrane helix</keyword>
<keyword evidence="2" id="KW-0812">Transmembrane</keyword>
<feature type="transmembrane region" description="Helical" evidence="2">
    <location>
        <begin position="182"/>
        <end position="203"/>
    </location>
</feature>
<feature type="transmembrane region" description="Helical" evidence="2">
    <location>
        <begin position="339"/>
        <end position="356"/>
    </location>
</feature>
<evidence type="ECO:0000313" key="4">
    <source>
        <dbReference type="EMBL" id="MBA9003879.1"/>
    </source>
</evidence>
<evidence type="ECO:0000256" key="1">
    <source>
        <dbReference type="SAM" id="MobiDB-lite"/>
    </source>
</evidence>
<sequence>MAEEQETGGWASPDPSMRDGAAPRSGDPAPPAGPGPAQPAGPAAPVEPEVPLGPAPILPPAQDVVPQQPQPWPGAYGTAPGHGWNGHQGPPPHPVPYGPPPVKEPWIVETPPGVPYQRMARNRVQRWWRPVAGTFAIVLAGVLALVPIFIGWVLVDIAVSGRDPDALTDPDGPLFGSVNAELGFTLVSVAIFLPFVLLAAPIFQRRRPGTLSSVTGRLRWRWLLLCLGLSVLISIVSFFFSWGASLLVDDTAVAAEEGSWVGWSAFWVPLVLVVLLVPVQATAEEYFFRGWLLQSIGSCTLEGRTGRVARRLGAAFRTPWLAICISGVGFMSLHGYVGWAAGAIFAFAVITGWLTVRTGGLEAAIAIHVMNNVVAFLLPAALGQLSLEQGAIPFPYVVADVLPMVLYAVIAVALARRLRLQTVTGSTPVAQTPVTRE</sequence>
<keyword evidence="4" id="KW-0645">Protease</keyword>
<feature type="transmembrane region" description="Helical" evidence="2">
    <location>
        <begin position="394"/>
        <end position="415"/>
    </location>
</feature>
<feature type="compositionally biased region" description="Low complexity" evidence="1">
    <location>
        <begin position="40"/>
        <end position="50"/>
    </location>
</feature>
<feature type="transmembrane region" description="Helical" evidence="2">
    <location>
        <begin position="314"/>
        <end position="333"/>
    </location>
</feature>
<dbReference type="GO" id="GO:0080120">
    <property type="term" value="P:CAAX-box protein maturation"/>
    <property type="evidence" value="ECO:0007669"/>
    <property type="project" value="UniProtKB-ARBA"/>
</dbReference>
<evidence type="ECO:0000313" key="5">
    <source>
        <dbReference type="Proteomes" id="UP000539313"/>
    </source>
</evidence>
<dbReference type="Pfam" id="PF02517">
    <property type="entry name" value="Rce1-like"/>
    <property type="match status" value="1"/>
</dbReference>
<feature type="compositionally biased region" description="Pro residues" evidence="1">
    <location>
        <begin position="28"/>
        <end position="39"/>
    </location>
</feature>
<dbReference type="RefSeq" id="WP_182705521.1">
    <property type="nucleotide sequence ID" value="NZ_JACJII010000001.1"/>
</dbReference>
<protein>
    <submittedName>
        <fullName evidence="4">Membrane protease YdiL (CAAX protease family)</fullName>
    </submittedName>
</protein>
<keyword evidence="2" id="KW-0472">Membrane</keyword>
<dbReference type="AlphaFoldDB" id="A0A7W3MXS3"/>
<feature type="transmembrane region" description="Helical" evidence="2">
    <location>
        <begin position="260"/>
        <end position="279"/>
    </location>
</feature>
<feature type="compositionally biased region" description="Pro residues" evidence="1">
    <location>
        <begin position="89"/>
        <end position="98"/>
    </location>
</feature>